<dbReference type="InterPro" id="IPR044925">
    <property type="entry name" value="His-Me_finger_sf"/>
</dbReference>
<sequence length="170" mass="19478">MKMPTAERVRELFDYDPDTGIFIRKITIFNGKKAGTRADVMRRDGRLAGYTRICVDCGRYLAHRIAWLYMTGSWPSDHIDHINGDPSDNRFCNLRDVPSLLNQQNQRKPRPGTCSGYLGVSRYVGKRGVRWYANITAEKKSYFLGSFDTPEAAHEAYVSAKRRLHRGCTI</sequence>
<dbReference type="GO" id="GO:0003677">
    <property type="term" value="F:DNA binding"/>
    <property type="evidence" value="ECO:0007669"/>
    <property type="project" value="UniProtKB-KW"/>
</dbReference>
<name>A0A2S2DFW5_9BURK</name>
<evidence type="ECO:0000313" key="5">
    <source>
        <dbReference type="EMBL" id="AWL04222.1"/>
    </source>
</evidence>
<dbReference type="AlphaFoldDB" id="A0A2S2DFW5"/>
<proteinExistence type="predicted"/>
<keyword evidence="2" id="KW-0238">DNA-binding</keyword>
<feature type="domain" description="AP2/ERF" evidence="4">
    <location>
        <begin position="116"/>
        <end position="170"/>
    </location>
</feature>
<dbReference type="InterPro" id="IPR016177">
    <property type="entry name" value="DNA-bd_dom_sf"/>
</dbReference>
<dbReference type="RefSeq" id="WP_109344608.1">
    <property type="nucleotide sequence ID" value="NZ_CP029343.1"/>
</dbReference>
<dbReference type="InterPro" id="IPR003615">
    <property type="entry name" value="HNH_nuc"/>
</dbReference>
<evidence type="ECO:0000256" key="3">
    <source>
        <dbReference type="ARBA" id="ARBA00023163"/>
    </source>
</evidence>
<dbReference type="Proteomes" id="UP000245820">
    <property type="component" value="Chromosome"/>
</dbReference>
<protein>
    <submittedName>
        <fullName evidence="5">HNH endonuclease</fullName>
    </submittedName>
</protein>
<dbReference type="Gene3D" id="3.90.75.20">
    <property type="match status" value="1"/>
</dbReference>
<organism evidence="5 6">
    <name type="scientific">Massilia oculi</name>
    <dbReference type="NCBI Taxonomy" id="945844"/>
    <lineage>
        <taxon>Bacteria</taxon>
        <taxon>Pseudomonadati</taxon>
        <taxon>Pseudomonadota</taxon>
        <taxon>Betaproteobacteria</taxon>
        <taxon>Burkholderiales</taxon>
        <taxon>Oxalobacteraceae</taxon>
        <taxon>Telluria group</taxon>
        <taxon>Massilia</taxon>
    </lineage>
</organism>
<dbReference type="SUPFAM" id="SSF54060">
    <property type="entry name" value="His-Me finger endonucleases"/>
    <property type="match status" value="1"/>
</dbReference>
<dbReference type="Gene3D" id="3.30.730.10">
    <property type="entry name" value="AP2/ERF domain"/>
    <property type="match status" value="1"/>
</dbReference>
<keyword evidence="6" id="KW-1185">Reference proteome</keyword>
<dbReference type="InterPro" id="IPR001471">
    <property type="entry name" value="AP2/ERF_dom"/>
</dbReference>
<gene>
    <name evidence="5" type="ORF">DIR46_07100</name>
</gene>
<evidence type="ECO:0000256" key="2">
    <source>
        <dbReference type="ARBA" id="ARBA00023125"/>
    </source>
</evidence>
<dbReference type="GO" id="GO:0004519">
    <property type="term" value="F:endonuclease activity"/>
    <property type="evidence" value="ECO:0007669"/>
    <property type="project" value="UniProtKB-KW"/>
</dbReference>
<keyword evidence="5" id="KW-0378">Hydrolase</keyword>
<dbReference type="OrthoDB" id="388551at2"/>
<keyword evidence="3" id="KW-0804">Transcription</keyword>
<keyword evidence="5" id="KW-0255">Endonuclease</keyword>
<dbReference type="InterPro" id="IPR036955">
    <property type="entry name" value="AP2/ERF_dom_sf"/>
</dbReference>
<keyword evidence="5" id="KW-0540">Nuclease</keyword>
<dbReference type="EMBL" id="CP029343">
    <property type="protein sequence ID" value="AWL04222.1"/>
    <property type="molecule type" value="Genomic_DNA"/>
</dbReference>
<dbReference type="SUPFAM" id="SSF54171">
    <property type="entry name" value="DNA-binding domain"/>
    <property type="match status" value="1"/>
</dbReference>
<evidence type="ECO:0000256" key="1">
    <source>
        <dbReference type="ARBA" id="ARBA00023015"/>
    </source>
</evidence>
<keyword evidence="1" id="KW-0805">Transcription regulation</keyword>
<dbReference type="PROSITE" id="PS51032">
    <property type="entry name" value="AP2_ERF"/>
    <property type="match status" value="1"/>
</dbReference>
<evidence type="ECO:0000259" key="4">
    <source>
        <dbReference type="PROSITE" id="PS51032"/>
    </source>
</evidence>
<dbReference type="GO" id="GO:0003700">
    <property type="term" value="F:DNA-binding transcription factor activity"/>
    <property type="evidence" value="ECO:0007669"/>
    <property type="project" value="InterPro"/>
</dbReference>
<accession>A0A2S2DFW5</accession>
<evidence type="ECO:0000313" key="6">
    <source>
        <dbReference type="Proteomes" id="UP000245820"/>
    </source>
</evidence>
<reference evidence="5 6" key="1">
    <citation type="submission" date="2018-05" db="EMBL/GenBank/DDBJ databases">
        <title>Complete genome sequence of Massilia oculi sp. nov. CCUG 43427T (=DSM 26321T), the type strain of M. oculi, and comparison with genome sequences of other Massilia strains.</title>
        <authorList>
            <person name="Zhu B."/>
        </authorList>
    </citation>
    <scope>NUCLEOTIDE SEQUENCE [LARGE SCALE GENOMIC DNA]</scope>
    <source>
        <strain evidence="5 6">CCUG 43427</strain>
    </source>
</reference>
<dbReference type="KEGG" id="mtim:DIR46_07100"/>
<dbReference type="Pfam" id="PF13392">
    <property type="entry name" value="HNH_3"/>
    <property type="match status" value="1"/>
</dbReference>